<gene>
    <name evidence="7" type="primary">PAN3</name>
    <name evidence="12" type="ORF">SISNIDRAFT_458877</name>
</gene>
<feature type="coiled-coil region" evidence="7">
    <location>
        <begin position="518"/>
        <end position="556"/>
    </location>
</feature>
<dbReference type="InterPro" id="IPR000719">
    <property type="entry name" value="Prot_kinase_dom"/>
</dbReference>
<dbReference type="SUPFAM" id="SSF56112">
    <property type="entry name" value="Protein kinase-like (PK-like)"/>
    <property type="match status" value="1"/>
</dbReference>
<dbReference type="Pfam" id="PF18101">
    <property type="entry name" value="Pan3_CK"/>
    <property type="match status" value="1"/>
</dbReference>
<keyword evidence="8" id="KW-0863">Zinc-finger</keyword>
<comment type="caution">
    <text evidence="7">Lacks conserved residue(s) required for the propagation of feature annotation.</text>
</comment>
<proteinExistence type="inferred from homology"/>
<dbReference type="GO" id="GO:0000289">
    <property type="term" value="P:nuclear-transcribed mRNA poly(A) tail shortening"/>
    <property type="evidence" value="ECO:0007669"/>
    <property type="project" value="UniProtKB-UniRule"/>
</dbReference>
<dbReference type="Proteomes" id="UP000076722">
    <property type="component" value="Unassembled WGS sequence"/>
</dbReference>
<dbReference type="GO" id="GO:0008143">
    <property type="term" value="F:poly(A) binding"/>
    <property type="evidence" value="ECO:0007669"/>
    <property type="project" value="TreeGrafter"/>
</dbReference>
<name>A0A164Q6L5_9AGAM</name>
<dbReference type="FunFam" id="1.20.5.5160:FF:000002">
    <property type="entry name" value="PAN2-PAN3 deadenylation complex subunit PAN3"/>
    <property type="match status" value="1"/>
</dbReference>
<dbReference type="PROSITE" id="PS50103">
    <property type="entry name" value="ZF_C3H1"/>
    <property type="match status" value="1"/>
</dbReference>
<keyword evidence="13" id="KW-1185">Reference proteome</keyword>
<dbReference type="Gene3D" id="6.10.250.3160">
    <property type="match status" value="1"/>
</dbReference>
<organism evidence="12 13">
    <name type="scientific">Sistotremastrum niveocremeum HHB9708</name>
    <dbReference type="NCBI Taxonomy" id="1314777"/>
    <lineage>
        <taxon>Eukaryota</taxon>
        <taxon>Fungi</taxon>
        <taxon>Dikarya</taxon>
        <taxon>Basidiomycota</taxon>
        <taxon>Agaricomycotina</taxon>
        <taxon>Agaricomycetes</taxon>
        <taxon>Sistotremastrales</taxon>
        <taxon>Sistotremastraceae</taxon>
        <taxon>Sertulicium</taxon>
        <taxon>Sertulicium niveocremeum</taxon>
    </lineage>
</organism>
<evidence type="ECO:0000256" key="7">
    <source>
        <dbReference type="HAMAP-Rule" id="MF_03181"/>
    </source>
</evidence>
<dbReference type="STRING" id="1314777.A0A164Q6L5"/>
<feature type="binding site" evidence="7">
    <location>
        <position position="305"/>
    </location>
    <ligand>
        <name>ATP</name>
        <dbReference type="ChEBI" id="CHEBI:30616"/>
    </ligand>
</feature>
<feature type="region of interest" description="Disordered" evidence="9">
    <location>
        <begin position="75"/>
        <end position="94"/>
    </location>
</feature>
<comment type="domain">
    <text evidence="7">Contains a pseudokinase domain. The protein kinase domain is predicted to be catalytically inactive because some of the residues important for catalytic activity are substituted and it lacks the equivalent of the binding site for a peptide substrate. However, it has retained an ATP-binding site and ATP-binding is required for mRNA degradation, stimulating the activity of the PAN2 nuclease in vitro. The nucleotide-binding site is juxtaposed to the RNase active site of PAN2 in the complex and may actually bind nucleosides of a poly(A) RNA rather than ATP, feeding the poly(A)-tail to the active site of the deadenylase and thus increasing the efficiency with which this distributive enzyme degrades oligo(A) RNAs.</text>
</comment>
<evidence type="ECO:0000256" key="4">
    <source>
        <dbReference type="ARBA" id="ARBA00022741"/>
    </source>
</evidence>
<dbReference type="HAMAP" id="MF_03181">
    <property type="entry name" value="PAN3"/>
    <property type="match status" value="1"/>
</dbReference>
<evidence type="ECO:0000256" key="5">
    <source>
        <dbReference type="ARBA" id="ARBA00022840"/>
    </source>
</evidence>
<keyword evidence="5 7" id="KW-0067">ATP-binding</keyword>
<dbReference type="InterPro" id="IPR030844">
    <property type="entry name" value="PAN3"/>
</dbReference>
<dbReference type="GO" id="GO:0008270">
    <property type="term" value="F:zinc ion binding"/>
    <property type="evidence" value="ECO:0007669"/>
    <property type="project" value="UniProtKB-KW"/>
</dbReference>
<dbReference type="PROSITE" id="PS50011">
    <property type="entry name" value="PROTEIN_KINASE_DOM"/>
    <property type="match status" value="1"/>
</dbReference>
<feature type="region of interest" description="Disordered" evidence="9">
    <location>
        <begin position="22"/>
        <end position="49"/>
    </location>
</feature>
<evidence type="ECO:0000313" key="12">
    <source>
        <dbReference type="EMBL" id="KZS89375.1"/>
    </source>
</evidence>
<feature type="domain" description="Protein kinase" evidence="10">
    <location>
        <begin position="249"/>
        <end position="557"/>
    </location>
</feature>
<evidence type="ECO:0000259" key="11">
    <source>
        <dbReference type="PROSITE" id="PS50103"/>
    </source>
</evidence>
<evidence type="ECO:0000256" key="9">
    <source>
        <dbReference type="SAM" id="MobiDB-lite"/>
    </source>
</evidence>
<dbReference type="InterPro" id="IPR041332">
    <property type="entry name" value="Pan3_CK"/>
</dbReference>
<feature type="binding site" evidence="7">
    <location>
        <begin position="354"/>
        <end position="361"/>
    </location>
    <ligand>
        <name>ATP</name>
        <dbReference type="ChEBI" id="CHEBI:30616"/>
    </ligand>
</feature>
<dbReference type="AlphaFoldDB" id="A0A164Q6L5"/>
<evidence type="ECO:0000256" key="2">
    <source>
        <dbReference type="ARBA" id="ARBA00022490"/>
    </source>
</evidence>
<dbReference type="Gene3D" id="1.10.510.10">
    <property type="entry name" value="Transferase(Phosphotransferase) domain 1"/>
    <property type="match status" value="1"/>
</dbReference>
<keyword evidence="3 7" id="KW-0507">mRNA processing</keyword>
<keyword evidence="8" id="KW-0862">Zinc</keyword>
<reference evidence="12 13" key="1">
    <citation type="journal article" date="2016" name="Mol. Biol. Evol.">
        <title>Comparative Genomics of Early-Diverging Mushroom-Forming Fungi Provides Insights into the Origins of Lignocellulose Decay Capabilities.</title>
        <authorList>
            <person name="Nagy L.G."/>
            <person name="Riley R."/>
            <person name="Tritt A."/>
            <person name="Adam C."/>
            <person name="Daum C."/>
            <person name="Floudas D."/>
            <person name="Sun H."/>
            <person name="Yadav J.S."/>
            <person name="Pangilinan J."/>
            <person name="Larsson K.H."/>
            <person name="Matsuura K."/>
            <person name="Barry K."/>
            <person name="Labutti K."/>
            <person name="Kuo R."/>
            <person name="Ohm R.A."/>
            <person name="Bhattacharya S.S."/>
            <person name="Shirouzu T."/>
            <person name="Yoshinaga Y."/>
            <person name="Martin F.M."/>
            <person name="Grigoriev I.V."/>
            <person name="Hibbett D.S."/>
        </authorList>
    </citation>
    <scope>NUCLEOTIDE SEQUENCE [LARGE SCALE GENOMIC DNA]</scope>
    <source>
        <strain evidence="12 13">HHB9708</strain>
    </source>
</reference>
<evidence type="ECO:0000259" key="10">
    <source>
        <dbReference type="PROSITE" id="PS50011"/>
    </source>
</evidence>
<dbReference type="PANTHER" id="PTHR12272">
    <property type="entry name" value="DEADENYLATION COMPLEX SUBUNIT PAN3"/>
    <property type="match status" value="1"/>
</dbReference>
<keyword evidence="6 7" id="KW-0175">Coiled coil</keyword>
<dbReference type="GO" id="GO:0005524">
    <property type="term" value="F:ATP binding"/>
    <property type="evidence" value="ECO:0007669"/>
    <property type="project" value="UniProtKB-UniRule"/>
</dbReference>
<keyword evidence="8" id="KW-0479">Metal-binding</keyword>
<dbReference type="PANTHER" id="PTHR12272:SF11">
    <property type="entry name" value="PAN2-PAN3 DEADENYLATION COMPLEX SUBUNIT PAN3"/>
    <property type="match status" value="1"/>
</dbReference>
<dbReference type="FunFam" id="1.10.287.3700:FF:000001">
    <property type="entry name" value="PAN2-PAN3 deadenylation complex subunit PAN3"/>
    <property type="match status" value="1"/>
</dbReference>
<feature type="compositionally biased region" description="Polar residues" evidence="9">
    <location>
        <begin position="85"/>
        <end position="94"/>
    </location>
</feature>
<sequence>MDHTRAALSFPSRPSAAIKIVAPTTKSFSPTPSENGSASTSKSSPKKDFAQRQCRNVLIHGSCKLEGKGCVYYHPPREKTPQPPSFDSNSQTSPQLSVHVNAPVFVPKGSTFIDRGSPPKLSLNGGNTATPLQRPGSTASAATLVHNSEYDPYDPYDHSDAPVMPPQLMEGLHISQADFNSYAAPQGADYNGISAMDSYYSPHKTNFIRQPLNYHLYSNPIPPNPQASTARFFVSDSTREELQKRSETVYASVSLGTGVPEDVAGYHSLSPLEPTGGERRKSFGNWHSTVYRAIKATDGITYALRRVESFRLVQEAAFKSIDAWTRIRHPNIVAIREAFTTRSFNDSSLVVVYDFHPNASTLFDTHIRPKPLTYMNGRIQPQNAPIPERVIWTYLIQLANAIKTVHDAGLAIRTIDATKVLLTGKNRIRISSCGVWDVLSFEPRRDLHLLQLQQEDLLMFGRLMLSLCCQNLAAYNNFHKSMETMQRSYSSDLNNVILFLVSPGPPKEIGNLFNMIGSRLLTEMDSMQYRGDVLENELMAELENGRLVRLLCKFGFINERPEFDHEPRWSETGDRYIIRLFRDYVFHQVDENGNPVVNLSHVLTCLNKLDVGSDERIMLVSRDEQSCLVVSYKEIKSCISTAFSDLTRGSTRP</sequence>
<dbReference type="Gene3D" id="1.20.5.5160">
    <property type="match status" value="1"/>
</dbReference>
<comment type="function">
    <text evidence="7">Regulatory subunit of the poly(A)-nuclease (PAN) deadenylation complex, one of two cytoplasmic mRNA deadenylases involved in mRNA turnover. PAN specifically shortens poly(A) tails of RNA and the activity is stimulated by poly(A)-binding protein PAB1. PAN deadenylation is followed by rapid degradation of the shortened mRNA tails by the CCR4-NOT complex. Deadenylated mRNAs are then degraded by two alternative mechanisms, namely exosome-mediated 3'-5' exonucleolytic degradation, or deadenlyation-dependent mRNA decaping and subsequent 5'-3' exonucleolytic degradation by XRN1. May also be involved in post-transcriptional maturation of mRNA poly(A) tails. PAN3 acts as a positive regulator for PAN activity, recruiting the catalytic subunit PAN2 to mRNA via its interaction with RNA and with PAB1.</text>
</comment>
<evidence type="ECO:0000256" key="6">
    <source>
        <dbReference type="ARBA" id="ARBA00023054"/>
    </source>
</evidence>
<dbReference type="Gene3D" id="1.10.287.3700">
    <property type="match status" value="1"/>
</dbReference>
<evidence type="ECO:0000256" key="8">
    <source>
        <dbReference type="PROSITE-ProRule" id="PRU00723"/>
    </source>
</evidence>
<feature type="binding site" evidence="7">
    <location>
        <begin position="418"/>
        <end position="419"/>
    </location>
    <ligand>
        <name>ATP</name>
        <dbReference type="ChEBI" id="CHEBI:30616"/>
    </ligand>
</feature>
<feature type="zinc finger region" description="C3H1-type" evidence="8">
    <location>
        <begin position="48"/>
        <end position="77"/>
    </location>
</feature>
<evidence type="ECO:0000313" key="13">
    <source>
        <dbReference type="Proteomes" id="UP000076722"/>
    </source>
</evidence>
<protein>
    <recommendedName>
        <fullName evidence="7">PAN2-PAN3 deadenylation complex subunit PAN3</fullName>
    </recommendedName>
    <alternativeName>
        <fullName evidence="7">PAB1P-dependent poly(A)-specific ribonuclease</fullName>
    </alternativeName>
    <alternativeName>
        <fullName evidence="7">Poly(A)-nuclease deadenylation complex subunit 3</fullName>
        <shortName evidence="7">PAN deadenylation complex subunit 3</shortName>
    </alternativeName>
</protein>
<dbReference type="InterPro" id="IPR011009">
    <property type="entry name" value="Kinase-like_dom_sf"/>
</dbReference>
<dbReference type="GO" id="GO:0006397">
    <property type="term" value="P:mRNA processing"/>
    <property type="evidence" value="ECO:0007669"/>
    <property type="project" value="UniProtKB-KW"/>
</dbReference>
<dbReference type="Pfam" id="PF25586">
    <property type="entry name" value="zf-CCCH_PAN3"/>
    <property type="match status" value="1"/>
</dbReference>
<comment type="domain">
    <text evidence="7">The N-terminal zinc finger binds to poly(A) RNA.</text>
</comment>
<keyword evidence="4 7" id="KW-0547">Nucleotide-binding</keyword>
<keyword evidence="2 7" id="KW-0963">Cytoplasm</keyword>
<comment type="similarity">
    <text evidence="7">Belongs to the protein kinase superfamily. PAN3 family.</text>
</comment>
<feature type="region of interest" description="Knob domain" evidence="7">
    <location>
        <begin position="557"/>
        <end position="653"/>
    </location>
</feature>
<accession>A0A164Q6L5</accession>
<comment type="domain">
    <text evidence="7">The pseudokinase domain, the coiled-coil (CC), and C-terminal knob domain (CK) form a structural unit (PKC) that forms an extensive high-affinity interaction surface for PAN2.</text>
</comment>
<dbReference type="GO" id="GO:0004672">
    <property type="term" value="F:protein kinase activity"/>
    <property type="evidence" value="ECO:0007669"/>
    <property type="project" value="InterPro"/>
</dbReference>
<evidence type="ECO:0000256" key="3">
    <source>
        <dbReference type="ARBA" id="ARBA00022664"/>
    </source>
</evidence>
<dbReference type="GO" id="GO:0031251">
    <property type="term" value="C:PAN complex"/>
    <property type="evidence" value="ECO:0007669"/>
    <property type="project" value="UniProtKB-UniRule"/>
</dbReference>
<feature type="domain" description="C3H1-type" evidence="11">
    <location>
        <begin position="48"/>
        <end position="77"/>
    </location>
</feature>
<dbReference type="EMBL" id="KV419428">
    <property type="protein sequence ID" value="KZS89375.1"/>
    <property type="molecule type" value="Genomic_DNA"/>
</dbReference>
<feature type="compositionally biased region" description="Polar residues" evidence="9">
    <location>
        <begin position="24"/>
        <end position="43"/>
    </location>
</feature>
<dbReference type="OrthoDB" id="204958at2759"/>
<dbReference type="InterPro" id="IPR000571">
    <property type="entry name" value="Znf_CCCH"/>
</dbReference>
<evidence type="ECO:0000256" key="1">
    <source>
        <dbReference type="ARBA" id="ARBA00004496"/>
    </source>
</evidence>
<comment type="subunit">
    <text evidence="7">Homodimer. Forms a heterotrimer with a catalytic subunit PAN2 to form the poly(A)-nuclease (PAN) deadenylation complex. Interacts (via PAM-2 motif) with poly(A)-binding protein PAB1 (via PABC domain), conferring substrate specificity of the enzyme complex.</text>
</comment>
<dbReference type="GO" id="GO:0000932">
    <property type="term" value="C:P-body"/>
    <property type="evidence" value="ECO:0007669"/>
    <property type="project" value="TreeGrafter"/>
</dbReference>
<comment type="subcellular location">
    <subcellularLocation>
        <location evidence="1 7">Cytoplasm</location>
    </subcellularLocation>
</comment>